<reference evidence="1" key="1">
    <citation type="submission" date="2019-12" db="EMBL/GenBank/DDBJ databases">
        <authorList>
            <person name="Scholes J."/>
        </authorList>
    </citation>
    <scope>NUCLEOTIDE SEQUENCE</scope>
</reference>
<dbReference type="PANTHER" id="PTHR33116:SF86">
    <property type="entry name" value="REVERSE TRANSCRIPTASE DOMAIN-CONTAINING PROTEIN"/>
    <property type="match status" value="1"/>
</dbReference>
<keyword evidence="2" id="KW-1185">Reference proteome</keyword>
<name>A0A9N7NK09_STRHE</name>
<dbReference type="OrthoDB" id="913740at2759"/>
<organism evidence="1 2">
    <name type="scientific">Striga hermonthica</name>
    <name type="common">Purple witchweed</name>
    <name type="synonym">Buchnera hermonthica</name>
    <dbReference type="NCBI Taxonomy" id="68872"/>
    <lineage>
        <taxon>Eukaryota</taxon>
        <taxon>Viridiplantae</taxon>
        <taxon>Streptophyta</taxon>
        <taxon>Embryophyta</taxon>
        <taxon>Tracheophyta</taxon>
        <taxon>Spermatophyta</taxon>
        <taxon>Magnoliopsida</taxon>
        <taxon>eudicotyledons</taxon>
        <taxon>Gunneridae</taxon>
        <taxon>Pentapetalae</taxon>
        <taxon>asterids</taxon>
        <taxon>lamiids</taxon>
        <taxon>Lamiales</taxon>
        <taxon>Orobanchaceae</taxon>
        <taxon>Buchnereae</taxon>
        <taxon>Striga</taxon>
    </lineage>
</organism>
<dbReference type="AlphaFoldDB" id="A0A9N7NK09"/>
<proteinExistence type="predicted"/>
<evidence type="ECO:0000313" key="1">
    <source>
        <dbReference type="EMBL" id="CAA0836867.1"/>
    </source>
</evidence>
<accession>A0A9N7NK09</accession>
<gene>
    <name evidence="1" type="ORF">SHERM_03909</name>
</gene>
<protein>
    <submittedName>
        <fullName evidence="1">Uncharacterized protein</fullName>
    </submittedName>
</protein>
<dbReference type="PANTHER" id="PTHR33116">
    <property type="entry name" value="REVERSE TRANSCRIPTASE ZINC-BINDING DOMAIN-CONTAINING PROTEIN-RELATED-RELATED"/>
    <property type="match status" value="1"/>
</dbReference>
<dbReference type="EMBL" id="CACSLK010030184">
    <property type="protein sequence ID" value="CAA0836867.1"/>
    <property type="molecule type" value="Genomic_DNA"/>
</dbReference>
<comment type="caution">
    <text evidence="1">The sequence shown here is derived from an EMBL/GenBank/DDBJ whole genome shotgun (WGS) entry which is preliminary data.</text>
</comment>
<evidence type="ECO:0000313" key="2">
    <source>
        <dbReference type="Proteomes" id="UP001153555"/>
    </source>
</evidence>
<sequence>MKLCSEVCSLIANFWWANGDSHAKGLHWVAWGKLAVPKCEGGLGFQDIKLFNRALILKQLWRLIEYPDLLMCRVLKDKYFPHCSFFDCSLTNGASWLWRSWFSLLPTLRNKVNITIQNGEKTKINDCNWVPGLLKGTPSLRADIDGNLFAVKDLLIAGGALWDSTLVKAIFEDEDASLILQITSLNPDAADIWKCDFLDKGKFSVKKAYRSLLRNKIAAGNDARSHKALDFTLQYCSSAW</sequence>
<dbReference type="Proteomes" id="UP001153555">
    <property type="component" value="Unassembled WGS sequence"/>
</dbReference>